<sequence length="478" mass="56976">MRTLYNNERWFTEKELSKIGKCSSDATYRTLNLLRQIKYDQNDSLEIISKKNKGFFLQVTPLHSIGETESLFIKDTISYRLIDLIFQEQGYTLADLADIFYVSTSTIYRKLKSLATYFNENGLTLNMNNFVISGPEYLIREFFYRFYWSVIKSSQWPFKSISFEDISESYDRKMAAMSFQLTETERLQFLYRLAINQIRYEHQHFIITAPDKYVVDPYLQRYSYYMKPFIKANVPSTYQTNEWTFLALILISNPVFDELHGDYEIKVKWHKKKKTLAYVFAISLIHSYKRRNERLVFINENKLIFKLISSYIYTVIFSDLTIHHSTIPNVLDSIEETNRPFFKQSQLIMKSVLHLFPKSRIHFDQDYLLYNILLIFSSSINIQDIKKEIFVKLICTVEPLSEEYLSQKLLKQSSHNLIIHTGTKQQVYNEQYDLLLSDFHFDEQDHPLASNIYIWDFPPNERDWKNIFALIESIANQE</sequence>
<dbReference type="PANTHER" id="PTHR30185:SF18">
    <property type="entry name" value="TRANSCRIPTIONAL REGULATOR MTLR"/>
    <property type="match status" value="1"/>
</dbReference>
<dbReference type="EMBL" id="MIJZ01000012">
    <property type="protein sequence ID" value="OEG11893.1"/>
    <property type="molecule type" value="Genomic_DNA"/>
</dbReference>
<dbReference type="STRING" id="903984.BCR21_06570"/>
<evidence type="ECO:0000313" key="4">
    <source>
        <dbReference type="EMBL" id="OEG11893.1"/>
    </source>
</evidence>
<comment type="caution">
    <text evidence="4">The sequence shown here is derived from an EMBL/GenBank/DDBJ whole genome shotgun (WGS) entry which is preliminary data.</text>
</comment>
<dbReference type="PANTHER" id="PTHR30185">
    <property type="entry name" value="CRYPTIC BETA-GLUCOSIDE BGL OPERON ANTITERMINATOR"/>
    <property type="match status" value="1"/>
</dbReference>
<feature type="domain" description="Mga helix-turn-helix" evidence="3">
    <location>
        <begin position="64"/>
        <end position="147"/>
    </location>
</feature>
<keyword evidence="5" id="KW-1185">Reference proteome</keyword>
<reference evidence="5" key="1">
    <citation type="submission" date="2016-09" db="EMBL/GenBank/DDBJ databases">
        <authorList>
            <person name="Gulvik C.A."/>
        </authorList>
    </citation>
    <scope>NUCLEOTIDE SEQUENCE [LARGE SCALE GENOMIC DNA]</scope>
    <source>
        <strain evidence="5">DSM 23328</strain>
    </source>
</reference>
<dbReference type="AlphaFoldDB" id="A0A1E5GGN7"/>
<evidence type="ECO:0000313" key="5">
    <source>
        <dbReference type="Proteomes" id="UP000094068"/>
    </source>
</evidence>
<keyword evidence="1" id="KW-0805">Transcription regulation</keyword>
<dbReference type="InterPro" id="IPR050661">
    <property type="entry name" value="BglG_antiterminators"/>
</dbReference>
<dbReference type="Pfam" id="PF05043">
    <property type="entry name" value="Mga"/>
    <property type="match status" value="1"/>
</dbReference>
<dbReference type="InterPro" id="IPR007737">
    <property type="entry name" value="Mga_HTH"/>
</dbReference>
<evidence type="ECO:0000256" key="2">
    <source>
        <dbReference type="ARBA" id="ARBA00023163"/>
    </source>
</evidence>
<gene>
    <name evidence="4" type="ORF">BCR21_06570</name>
</gene>
<evidence type="ECO:0000259" key="3">
    <source>
        <dbReference type="Pfam" id="PF05043"/>
    </source>
</evidence>
<dbReference type="RefSeq" id="WP_069645746.1">
    <property type="nucleotide sequence ID" value="NZ_MIJZ01000012.1"/>
</dbReference>
<protein>
    <recommendedName>
        <fullName evidence="3">Mga helix-turn-helix domain-containing protein</fullName>
    </recommendedName>
</protein>
<proteinExistence type="predicted"/>
<name>A0A1E5GGN7_9ENTE</name>
<accession>A0A1E5GGN7</accession>
<dbReference type="Proteomes" id="UP000094068">
    <property type="component" value="Unassembled WGS sequence"/>
</dbReference>
<keyword evidence="2" id="KW-0804">Transcription</keyword>
<organism evidence="4 5">
    <name type="scientific">Enterococcus ureasiticus</name>
    <dbReference type="NCBI Taxonomy" id="903984"/>
    <lineage>
        <taxon>Bacteria</taxon>
        <taxon>Bacillati</taxon>
        <taxon>Bacillota</taxon>
        <taxon>Bacilli</taxon>
        <taxon>Lactobacillales</taxon>
        <taxon>Enterococcaceae</taxon>
        <taxon>Enterococcus</taxon>
    </lineage>
</organism>
<evidence type="ECO:0000256" key="1">
    <source>
        <dbReference type="ARBA" id="ARBA00023015"/>
    </source>
</evidence>